<feature type="domain" description="Bacterial sugar transferase" evidence="8">
    <location>
        <begin position="269"/>
        <end position="453"/>
    </location>
</feature>
<feature type="transmembrane region" description="Helical" evidence="7">
    <location>
        <begin position="76"/>
        <end position="97"/>
    </location>
</feature>
<dbReference type="EMBL" id="JBHUHZ010000001">
    <property type="protein sequence ID" value="MFD2161664.1"/>
    <property type="molecule type" value="Genomic_DNA"/>
</dbReference>
<dbReference type="Gene3D" id="3.40.50.720">
    <property type="entry name" value="NAD(P)-binding Rossmann-like Domain"/>
    <property type="match status" value="1"/>
</dbReference>
<feature type="transmembrane region" description="Helical" evidence="7">
    <location>
        <begin position="43"/>
        <end position="64"/>
    </location>
</feature>
<evidence type="ECO:0000256" key="5">
    <source>
        <dbReference type="ARBA" id="ARBA00022989"/>
    </source>
</evidence>
<comment type="similarity">
    <text evidence="2">Belongs to the bacterial sugar transferase family.</text>
</comment>
<protein>
    <submittedName>
        <fullName evidence="9">Undecaprenyl-phosphate glucose phosphotransferase</fullName>
        <ecNumber evidence="9">2.7.8.31</ecNumber>
    </submittedName>
</protein>
<evidence type="ECO:0000256" key="3">
    <source>
        <dbReference type="ARBA" id="ARBA00022679"/>
    </source>
</evidence>
<name>A0ABW4ZIF5_9SPHI</name>
<evidence type="ECO:0000256" key="7">
    <source>
        <dbReference type="SAM" id="Phobius"/>
    </source>
</evidence>
<dbReference type="PANTHER" id="PTHR30576">
    <property type="entry name" value="COLANIC BIOSYNTHESIS UDP-GLUCOSE LIPID CARRIER TRANSFERASE"/>
    <property type="match status" value="1"/>
</dbReference>
<accession>A0ABW4ZIF5</accession>
<evidence type="ECO:0000256" key="1">
    <source>
        <dbReference type="ARBA" id="ARBA00004141"/>
    </source>
</evidence>
<organism evidence="9 10">
    <name type="scientific">Paradesertivirga mongoliensis</name>
    <dbReference type="NCBI Taxonomy" id="2100740"/>
    <lineage>
        <taxon>Bacteria</taxon>
        <taxon>Pseudomonadati</taxon>
        <taxon>Bacteroidota</taxon>
        <taxon>Sphingobacteriia</taxon>
        <taxon>Sphingobacteriales</taxon>
        <taxon>Sphingobacteriaceae</taxon>
        <taxon>Paradesertivirga</taxon>
    </lineage>
</organism>
<reference evidence="10" key="1">
    <citation type="journal article" date="2019" name="Int. J. Syst. Evol. Microbiol.">
        <title>The Global Catalogue of Microorganisms (GCM) 10K type strain sequencing project: providing services to taxonomists for standard genome sequencing and annotation.</title>
        <authorList>
            <consortium name="The Broad Institute Genomics Platform"/>
            <consortium name="The Broad Institute Genome Sequencing Center for Infectious Disease"/>
            <person name="Wu L."/>
            <person name="Ma J."/>
        </authorList>
    </citation>
    <scope>NUCLEOTIDE SEQUENCE [LARGE SCALE GENOMIC DNA]</scope>
    <source>
        <strain evidence="10">KCTC 42217</strain>
    </source>
</reference>
<comment type="caution">
    <text evidence="9">The sequence shown here is derived from an EMBL/GenBank/DDBJ whole genome shotgun (WGS) entry which is preliminary data.</text>
</comment>
<dbReference type="NCBIfam" id="TIGR03025">
    <property type="entry name" value="EPS_sugtrans"/>
    <property type="match status" value="1"/>
</dbReference>
<evidence type="ECO:0000259" key="8">
    <source>
        <dbReference type="Pfam" id="PF02397"/>
    </source>
</evidence>
<keyword evidence="4 7" id="KW-0812">Transmembrane</keyword>
<sequence>MQTRYLYLLRFILGLSDLILINICFFVGFHLADKFGNGVDESIYRQNILTCNLIWFVSTSMFRLYGQYTIYKLELIYRATWRSIAVHAFLFLTYLFFTNHIDFPRQFLVGFYSLVTLGFILSRFTGTYLQEMLMQNFDIRKAVAVLGMNPGGLKLAAYLEQQSSVNFVGFLGDEGFYVDPNGQLLPAASEQLKNAANAGVKEVFVSLTPDRMEDIPHLLKEGEKQCVRLKFVPDLTSGSASFRIDHMGGFPVLCVRKEPLEDIENRFKKRFLDVVFSLCVIVFVFSWLYPILAILIKLQSPGPVLFKQLRSGRDNKPFWCYKFRSMRMNSASDKKQATKNDDRITSIGRFMRRTSLDELPQFFNVLLGHMSVIGPRPHMLSHTEQYRALIDKYMVRQFLKPGISGWAQVNGFRGETKEQWLMEKRVEHDIWYMENWSAMLDIRIIFMTVINIFRGEENAY</sequence>
<dbReference type="InterPro" id="IPR003362">
    <property type="entry name" value="Bact_transf"/>
</dbReference>
<keyword evidence="10" id="KW-1185">Reference proteome</keyword>
<evidence type="ECO:0000256" key="4">
    <source>
        <dbReference type="ARBA" id="ARBA00022692"/>
    </source>
</evidence>
<evidence type="ECO:0000256" key="2">
    <source>
        <dbReference type="ARBA" id="ARBA00006464"/>
    </source>
</evidence>
<dbReference type="GO" id="GO:0089702">
    <property type="term" value="F:undecaprenyl-phosphate glucose phosphotransferase activity"/>
    <property type="evidence" value="ECO:0007669"/>
    <property type="project" value="UniProtKB-EC"/>
</dbReference>
<dbReference type="PANTHER" id="PTHR30576:SF0">
    <property type="entry name" value="UNDECAPRENYL-PHOSPHATE N-ACETYLGALACTOSAMINYL 1-PHOSPHATE TRANSFERASE-RELATED"/>
    <property type="match status" value="1"/>
</dbReference>
<feature type="transmembrane region" description="Helical" evidence="7">
    <location>
        <begin position="7"/>
        <end position="31"/>
    </location>
</feature>
<feature type="transmembrane region" description="Helical" evidence="7">
    <location>
        <begin position="109"/>
        <end position="129"/>
    </location>
</feature>
<evidence type="ECO:0000313" key="9">
    <source>
        <dbReference type="EMBL" id="MFD2161664.1"/>
    </source>
</evidence>
<dbReference type="InterPro" id="IPR017473">
    <property type="entry name" value="Undecaprenyl-P_gluc_Ptfrase"/>
</dbReference>
<keyword evidence="6 7" id="KW-0472">Membrane</keyword>
<gene>
    <name evidence="9" type="ORF">ACFSJU_04615</name>
</gene>
<dbReference type="Proteomes" id="UP001597387">
    <property type="component" value="Unassembled WGS sequence"/>
</dbReference>
<dbReference type="InterPro" id="IPR017475">
    <property type="entry name" value="EPS_sugar_tfrase"/>
</dbReference>
<keyword evidence="3 9" id="KW-0808">Transferase</keyword>
<dbReference type="NCBIfam" id="TIGR03023">
    <property type="entry name" value="WcaJ_sugtrans"/>
    <property type="match status" value="1"/>
</dbReference>
<evidence type="ECO:0000313" key="10">
    <source>
        <dbReference type="Proteomes" id="UP001597387"/>
    </source>
</evidence>
<keyword evidence="5 7" id="KW-1133">Transmembrane helix</keyword>
<proteinExistence type="inferred from homology"/>
<dbReference type="EC" id="2.7.8.31" evidence="9"/>
<dbReference type="RefSeq" id="WP_255898807.1">
    <property type="nucleotide sequence ID" value="NZ_JAFMZO010000001.1"/>
</dbReference>
<evidence type="ECO:0000256" key="6">
    <source>
        <dbReference type="ARBA" id="ARBA00023136"/>
    </source>
</evidence>
<dbReference type="Pfam" id="PF02397">
    <property type="entry name" value="Bac_transf"/>
    <property type="match status" value="1"/>
</dbReference>
<feature type="transmembrane region" description="Helical" evidence="7">
    <location>
        <begin position="274"/>
        <end position="296"/>
    </location>
</feature>
<comment type="subcellular location">
    <subcellularLocation>
        <location evidence="1">Membrane</location>
        <topology evidence="1">Multi-pass membrane protein</topology>
    </subcellularLocation>
</comment>
<dbReference type="Pfam" id="PF13727">
    <property type="entry name" value="CoA_binding_3"/>
    <property type="match status" value="1"/>
</dbReference>